<feature type="domain" description="Vps52 coiled-coil" evidence="1">
    <location>
        <begin position="72"/>
        <end position="230"/>
    </location>
</feature>
<comment type="caution">
    <text evidence="2">The sequence shown here is derived from an EMBL/GenBank/DDBJ whole genome shotgun (WGS) entry which is preliminary data.</text>
</comment>
<sequence>MKRVEGILFSSDSIEFLYNYESVKDEEVINFTLNTQDTTQVTVDKLESSNCVKNIIKNILCNWKSARQLCESSNQLMEYLESVETSLLKVKSNISDFTVKVDDVKIRFDELQDTVKNLKQLYELISVYINQILITPDIIEKILKGNIDKYFISLVEDIEKRFERANHEGLRSEPSVQDALPIIKSTLNISRQRIYNNLYNILVESTKKPIEDWRFLKILNNKLLAKEKMNKYLRQSKLDMSNIKIIYCRNICDSVLSKVLEDFVKLINLKQKDMDEPITYKDYDKVKCSLTERDEILYTAYINDENSYQEEDLKSSNLKNQYFVEEIYYEIHKVLCNIFLEEYEFCKRFFQEPLDEILLQIFSQYLDKFIYFIENNLFKNCNDVMGILLANCIRVKATSYILEKIDDTNKDSDKNIILKYFNKQSSLFLNVFEKAMTFHINSLSTFSNKDFLQSTSGSQQYYPHFIPRRVAELVYLTSKLADKCCSDIEKQFISRVLSRLQQAIAIWLKSIGSIITASEEFSQVEVNCIFVVNNVDLIFSIIQDGTLLDIFQHIFREYSQKYIDYRLQYYYPQLNRYTTNETLEISIYESEILRENFYKSWASNLDYEFHLIVQSFSNFSTVEEILRLFGTTLATRYSNFLNCMSKYYQDEDINKYKVDPDLILEHIQKCLYPQL</sequence>
<keyword evidence="3" id="KW-1185">Reference proteome</keyword>
<dbReference type="AlphaFoldDB" id="A0A1J4MTI4"/>
<dbReference type="GO" id="GO:0006896">
    <property type="term" value="P:Golgi to vacuole transport"/>
    <property type="evidence" value="ECO:0007669"/>
    <property type="project" value="TreeGrafter"/>
</dbReference>
<dbReference type="InterPro" id="IPR007258">
    <property type="entry name" value="Vps52"/>
</dbReference>
<accession>A0A1J4MTI4</accession>
<evidence type="ECO:0000259" key="1">
    <source>
        <dbReference type="Pfam" id="PF04129"/>
    </source>
</evidence>
<dbReference type="GO" id="GO:0019905">
    <property type="term" value="F:syntaxin binding"/>
    <property type="evidence" value="ECO:0007669"/>
    <property type="project" value="TreeGrafter"/>
</dbReference>
<dbReference type="InterPro" id="IPR048319">
    <property type="entry name" value="Vps52_CC"/>
</dbReference>
<name>A0A1J4MTI4_9CRYT</name>
<dbReference type="GeneID" id="92365761"/>
<dbReference type="Pfam" id="PF04129">
    <property type="entry name" value="Vps52_CC"/>
    <property type="match status" value="1"/>
</dbReference>
<dbReference type="GO" id="GO:0042147">
    <property type="term" value="P:retrograde transport, endosome to Golgi"/>
    <property type="evidence" value="ECO:0007669"/>
    <property type="project" value="TreeGrafter"/>
</dbReference>
<dbReference type="VEuPathDB" id="CryptoDB:cand_015760"/>
<dbReference type="GO" id="GO:0032456">
    <property type="term" value="P:endocytic recycling"/>
    <property type="evidence" value="ECO:0007669"/>
    <property type="project" value="TreeGrafter"/>
</dbReference>
<gene>
    <name evidence="2" type="ORF">cand_015760</name>
</gene>
<evidence type="ECO:0000313" key="2">
    <source>
        <dbReference type="EMBL" id="OII77569.1"/>
    </source>
</evidence>
<dbReference type="EMBL" id="LRBS01000033">
    <property type="protein sequence ID" value="OII77569.1"/>
    <property type="molecule type" value="Genomic_DNA"/>
</dbReference>
<protein>
    <submittedName>
        <fullName evidence="2">VPS52 SAC2 family protein</fullName>
    </submittedName>
</protein>
<dbReference type="RefSeq" id="XP_067069415.1">
    <property type="nucleotide sequence ID" value="XM_067211811.1"/>
</dbReference>
<dbReference type="PANTHER" id="PTHR14190">
    <property type="entry name" value="SUPPRESSOR OF ACTIN MUTATIONS 2/VACUOLAR PROTEIN SORTING 52"/>
    <property type="match status" value="1"/>
</dbReference>
<organism evidence="2 3">
    <name type="scientific">Cryptosporidium andersoni</name>
    <dbReference type="NCBI Taxonomy" id="117008"/>
    <lineage>
        <taxon>Eukaryota</taxon>
        <taxon>Sar</taxon>
        <taxon>Alveolata</taxon>
        <taxon>Apicomplexa</taxon>
        <taxon>Conoidasida</taxon>
        <taxon>Coccidia</taxon>
        <taxon>Eucoccidiorida</taxon>
        <taxon>Eimeriorina</taxon>
        <taxon>Cryptosporidiidae</taxon>
        <taxon>Cryptosporidium</taxon>
    </lineage>
</organism>
<dbReference type="PANTHER" id="PTHR14190:SF7">
    <property type="entry name" value="VACUOLAR PROTEIN SORTING-ASSOCIATED PROTEIN 52 HOMOLOG"/>
    <property type="match status" value="1"/>
</dbReference>
<dbReference type="GO" id="GO:0005829">
    <property type="term" value="C:cytosol"/>
    <property type="evidence" value="ECO:0007669"/>
    <property type="project" value="GOC"/>
</dbReference>
<proteinExistence type="predicted"/>
<dbReference type="OrthoDB" id="19482at2759"/>
<reference evidence="2 3" key="1">
    <citation type="submission" date="2016-10" db="EMBL/GenBank/DDBJ databases">
        <title>Reductive evolution of mitochondrial metabolism and differential evolution of invasion-related proteins in Cryptosporidium.</title>
        <authorList>
            <person name="Liu S."/>
            <person name="Roellig D.M."/>
            <person name="Guo Y."/>
            <person name="Li N."/>
            <person name="Frace M.A."/>
            <person name="Tang K."/>
            <person name="Zhang L."/>
            <person name="Feng Y."/>
            <person name="Xiao L."/>
        </authorList>
    </citation>
    <scope>NUCLEOTIDE SEQUENCE [LARGE SCALE GENOMIC DNA]</scope>
    <source>
        <strain evidence="2">30847</strain>
    </source>
</reference>
<evidence type="ECO:0000313" key="3">
    <source>
        <dbReference type="Proteomes" id="UP000186804"/>
    </source>
</evidence>
<dbReference type="Proteomes" id="UP000186804">
    <property type="component" value="Unassembled WGS sequence"/>
</dbReference>
<dbReference type="GO" id="GO:0000938">
    <property type="term" value="C:GARP complex"/>
    <property type="evidence" value="ECO:0007669"/>
    <property type="project" value="TreeGrafter"/>
</dbReference>